<dbReference type="RefSeq" id="WP_188649184.1">
    <property type="nucleotide sequence ID" value="NZ_BMHQ01000027.1"/>
</dbReference>
<comment type="caution">
    <text evidence="1">The sequence shown here is derived from an EMBL/GenBank/DDBJ whole genome shotgun (WGS) entry which is preliminary data.</text>
</comment>
<dbReference type="InterPro" id="IPR025855">
    <property type="entry name" value="Replic_Relax"/>
</dbReference>
<dbReference type="Pfam" id="PF13814">
    <property type="entry name" value="Replic_Relax"/>
    <property type="match status" value="1"/>
</dbReference>
<dbReference type="Proteomes" id="UP000625210">
    <property type="component" value="Unassembled WGS sequence"/>
</dbReference>
<evidence type="ECO:0000313" key="1">
    <source>
        <dbReference type="EMBL" id="GGE30118.1"/>
    </source>
</evidence>
<dbReference type="AlphaFoldDB" id="A0A8J2VN61"/>
<sequence length="294" mass="35106">MIFHYTDHPHLRADERLLMVLDELGVADRNHIGTVLNWKDNTVRYVIHQWRSKGISVEDRDRLEQLKKEIQNKWGERREAPAEVRREYQTLSQSIQEARDAWIRIIRPTRAAKRNNLYTLGVKGIQYCRQIILEQQGTVKEKQDSHWGHYVGLNDILLRLIQSFGCEKLQWYGSYEATSYLFRSLDHLGEKYDRKKVIRPDALGVIDGQMVWFEYDNDTEWTQQIEKKMREYVETLTQIQDLNPVLWVAPSQKRATDLQEVWEYIREEFDVIPKMYFFEAGKEIDWLQSIKVSA</sequence>
<name>A0A8J2VN61_9BACL</name>
<dbReference type="EMBL" id="BMHQ01000027">
    <property type="protein sequence ID" value="GGE30118.1"/>
    <property type="molecule type" value="Genomic_DNA"/>
</dbReference>
<keyword evidence="2" id="KW-1185">Reference proteome</keyword>
<evidence type="ECO:0008006" key="3">
    <source>
        <dbReference type="Google" id="ProtNLM"/>
    </source>
</evidence>
<accession>A0A8J2VN61</accession>
<gene>
    <name evidence="1" type="ORF">GCM10011571_35380</name>
</gene>
<protein>
    <recommendedName>
        <fullName evidence="3">Replication-relaxation</fullName>
    </recommendedName>
</protein>
<organism evidence="1 2">
    <name type="scientific">Marinithermofilum abyssi</name>
    <dbReference type="NCBI Taxonomy" id="1571185"/>
    <lineage>
        <taxon>Bacteria</taxon>
        <taxon>Bacillati</taxon>
        <taxon>Bacillota</taxon>
        <taxon>Bacilli</taxon>
        <taxon>Bacillales</taxon>
        <taxon>Thermoactinomycetaceae</taxon>
        <taxon>Marinithermofilum</taxon>
    </lineage>
</organism>
<reference evidence="1" key="2">
    <citation type="submission" date="2020-09" db="EMBL/GenBank/DDBJ databases">
        <authorList>
            <person name="Sun Q."/>
            <person name="Zhou Y."/>
        </authorList>
    </citation>
    <scope>NUCLEOTIDE SEQUENCE</scope>
    <source>
        <strain evidence="1">CGMCC 1.15179</strain>
    </source>
</reference>
<proteinExistence type="predicted"/>
<reference evidence="1" key="1">
    <citation type="journal article" date="2014" name="Int. J. Syst. Evol. Microbiol.">
        <title>Complete genome sequence of Corynebacterium casei LMG S-19264T (=DSM 44701T), isolated from a smear-ripened cheese.</title>
        <authorList>
            <consortium name="US DOE Joint Genome Institute (JGI-PGF)"/>
            <person name="Walter F."/>
            <person name="Albersmeier A."/>
            <person name="Kalinowski J."/>
            <person name="Ruckert C."/>
        </authorList>
    </citation>
    <scope>NUCLEOTIDE SEQUENCE</scope>
    <source>
        <strain evidence="1">CGMCC 1.15179</strain>
    </source>
</reference>
<evidence type="ECO:0000313" key="2">
    <source>
        <dbReference type="Proteomes" id="UP000625210"/>
    </source>
</evidence>